<evidence type="ECO:0000256" key="1">
    <source>
        <dbReference type="ARBA" id="ARBA00002523"/>
    </source>
</evidence>
<comment type="subcellular location">
    <subcellularLocation>
        <location evidence="2">Cell membrane</location>
        <topology evidence="2">Lipid-anchor</topology>
        <topology evidence="2">GPI-anchor</topology>
    </subcellularLocation>
</comment>
<name>A0A1J0R767_9TRYP</name>
<feature type="domain" description="Trypanosome variant surface glycoprotein B-type N-terminal" evidence="10">
    <location>
        <begin position="10"/>
        <end position="346"/>
    </location>
</feature>
<evidence type="ECO:0000256" key="8">
    <source>
        <dbReference type="ARBA" id="ARBA00023288"/>
    </source>
</evidence>
<keyword evidence="5 9" id="KW-0732">Signal</keyword>
<evidence type="ECO:0000256" key="3">
    <source>
        <dbReference type="ARBA" id="ARBA00022475"/>
    </source>
</evidence>
<comment type="function">
    <text evidence="1">VSG forms a coat on the surface of the parasite. The trypanosome evades the immune response of the host by expressing a series of antigenically distinct VSGs from an estimated 1000 VSG genes.</text>
</comment>
<evidence type="ECO:0000256" key="4">
    <source>
        <dbReference type="ARBA" id="ARBA00022622"/>
    </source>
</evidence>
<feature type="signal peptide" evidence="9">
    <location>
        <begin position="1"/>
        <end position="21"/>
    </location>
</feature>
<sequence>MFQTTLIAAITVALSTNSCQATAGDSTKEFAVMCHLFHACEQGIPAVGDENEPSLQPEIQTLVGINMSTADDEFYGSNFEEEKGHEADKNYTQHKATWAQLKKDLETNQVSKQGIKITRLPKSSIRHYVQLTALSGLEALETAKAPLPDAKTAEEINDELKEVLYGSGNKQAVSGIDKTFGNTPADACGDQGGATSKAGISLANDFVCLCGGGSTAAAGCIGGNGAFTAAGNGSSGTGAAALAELLGKCHNKQKQPTAPGELESLITTYNSLIGAQAGNTAGAQHNYSKHSAARCSAGDQEGCINYKYQIDTNNAGIPWQNKLKQVIDDMRQRRARHEAIKRLIEKAKETERQVLIAYIQSQAVTDLAKPTNAA</sequence>
<proteinExistence type="predicted"/>
<accession>A0A1J0R767</accession>
<dbReference type="GO" id="GO:0098552">
    <property type="term" value="C:side of membrane"/>
    <property type="evidence" value="ECO:0007669"/>
    <property type="project" value="UniProtKB-KW"/>
</dbReference>
<keyword evidence="4" id="KW-0336">GPI-anchor</keyword>
<dbReference type="EMBL" id="KX699648">
    <property type="protein sequence ID" value="APD73604.1"/>
    <property type="molecule type" value="Genomic_DNA"/>
</dbReference>
<protein>
    <submittedName>
        <fullName evidence="11">Variant surface glycoprotein 1125.1389</fullName>
    </submittedName>
</protein>
<evidence type="ECO:0000256" key="9">
    <source>
        <dbReference type="SAM" id="SignalP"/>
    </source>
</evidence>
<evidence type="ECO:0000256" key="7">
    <source>
        <dbReference type="ARBA" id="ARBA00023180"/>
    </source>
</evidence>
<evidence type="ECO:0000313" key="11">
    <source>
        <dbReference type="EMBL" id="APD73604.1"/>
    </source>
</evidence>
<keyword evidence="7" id="KW-0325">Glycoprotein</keyword>
<evidence type="ECO:0000256" key="6">
    <source>
        <dbReference type="ARBA" id="ARBA00023136"/>
    </source>
</evidence>
<dbReference type="GO" id="GO:0005886">
    <property type="term" value="C:plasma membrane"/>
    <property type="evidence" value="ECO:0007669"/>
    <property type="project" value="UniProtKB-SubCell"/>
</dbReference>
<evidence type="ECO:0000256" key="2">
    <source>
        <dbReference type="ARBA" id="ARBA00004609"/>
    </source>
</evidence>
<dbReference type="VEuPathDB" id="TriTrypDB:Tb09.v4.0102"/>
<keyword evidence="8" id="KW-0449">Lipoprotein</keyword>
<evidence type="ECO:0000259" key="10">
    <source>
        <dbReference type="Pfam" id="PF13206"/>
    </source>
</evidence>
<keyword evidence="3" id="KW-1003">Cell membrane</keyword>
<feature type="chain" id="PRO_5013289270" evidence="9">
    <location>
        <begin position="22"/>
        <end position="374"/>
    </location>
</feature>
<dbReference type="VEuPathDB" id="TriTrypDB:Tb427_000358000"/>
<dbReference type="InterPro" id="IPR025932">
    <property type="entry name" value="Trypano_VSG_B_N_dom"/>
</dbReference>
<reference evidence="11" key="1">
    <citation type="submission" date="2016-08" db="EMBL/GenBank/DDBJ databases">
        <title>VSG repertoire of Trypanosoma brucei EATRO 1125.</title>
        <authorList>
            <person name="Cross G.A."/>
        </authorList>
    </citation>
    <scope>NUCLEOTIDE SEQUENCE</scope>
    <source>
        <strain evidence="11">EATRO 1125</strain>
    </source>
</reference>
<dbReference type="Pfam" id="PF13206">
    <property type="entry name" value="VSG_B"/>
    <property type="match status" value="1"/>
</dbReference>
<organism evidence="11">
    <name type="scientific">Trypanosoma brucei</name>
    <dbReference type="NCBI Taxonomy" id="5691"/>
    <lineage>
        <taxon>Eukaryota</taxon>
        <taxon>Discoba</taxon>
        <taxon>Euglenozoa</taxon>
        <taxon>Kinetoplastea</taxon>
        <taxon>Metakinetoplastina</taxon>
        <taxon>Trypanosomatida</taxon>
        <taxon>Trypanosomatidae</taxon>
        <taxon>Trypanosoma</taxon>
    </lineage>
</organism>
<evidence type="ECO:0000256" key="5">
    <source>
        <dbReference type="ARBA" id="ARBA00022729"/>
    </source>
</evidence>
<dbReference type="AlphaFoldDB" id="A0A1J0R767"/>
<keyword evidence="6" id="KW-0472">Membrane</keyword>